<feature type="binding site" evidence="16">
    <location>
        <position position="51"/>
    </location>
    <ligand>
        <name>FAD</name>
        <dbReference type="ChEBI" id="CHEBI:57692"/>
    </ligand>
</feature>
<dbReference type="AlphaFoldDB" id="A0A2V4UFQ9"/>
<dbReference type="PRINTS" id="PR00368">
    <property type="entry name" value="FADPNR"/>
</dbReference>
<reference evidence="21 22" key="1">
    <citation type="submission" date="2018-06" db="EMBL/GenBank/DDBJ databases">
        <title>Genomic Encyclopedia of Type Strains, Phase III (KMG-III): the genomes of soil and plant-associated and newly described type strains.</title>
        <authorList>
            <person name="Whitman W."/>
        </authorList>
    </citation>
    <scope>NUCLEOTIDE SEQUENCE [LARGE SCALE GENOMIC DNA]</scope>
    <source>
        <strain evidence="21 22">CECT 5889</strain>
    </source>
</reference>
<gene>
    <name evidence="21" type="ORF">DFP82_105157</name>
</gene>
<accession>A0A2V4UFQ9</accession>
<evidence type="ECO:0000256" key="13">
    <source>
        <dbReference type="ARBA" id="ARBA00049142"/>
    </source>
</evidence>
<evidence type="ECO:0000259" key="20">
    <source>
        <dbReference type="Pfam" id="PF07992"/>
    </source>
</evidence>
<keyword evidence="7 18" id="KW-0285">Flavoprotein</keyword>
<dbReference type="GO" id="GO:0045454">
    <property type="term" value="P:cell redox homeostasis"/>
    <property type="evidence" value="ECO:0007669"/>
    <property type="project" value="InterPro"/>
</dbReference>
<dbReference type="InterPro" id="IPR006322">
    <property type="entry name" value="Glutathione_Rdtase_euk/bac"/>
</dbReference>
<dbReference type="RefSeq" id="WP_110923242.1">
    <property type="nucleotide sequence ID" value="NZ_QJSU01000005.1"/>
</dbReference>
<organism evidence="21 22">
    <name type="scientific">Psychrobacter fozii</name>
    <dbReference type="NCBI Taxonomy" id="198480"/>
    <lineage>
        <taxon>Bacteria</taxon>
        <taxon>Pseudomonadati</taxon>
        <taxon>Pseudomonadota</taxon>
        <taxon>Gammaproteobacteria</taxon>
        <taxon>Moraxellales</taxon>
        <taxon>Moraxellaceae</taxon>
        <taxon>Psychrobacter</taxon>
    </lineage>
</organism>
<comment type="cofactor">
    <cofactor evidence="16">
        <name>FAD</name>
        <dbReference type="ChEBI" id="CHEBI:57692"/>
    </cofactor>
    <text evidence="16">Binds 1 FAD per subunit.</text>
</comment>
<feature type="domain" description="FAD/NAD(P)-binding" evidence="20">
    <location>
        <begin position="5"/>
        <end position="322"/>
    </location>
</feature>
<proteinExistence type="inferred from homology"/>
<comment type="catalytic activity">
    <reaction evidence="13">
        <text>2 glutathione + NADP(+) = glutathione disulfide + NADPH + H(+)</text>
        <dbReference type="Rhea" id="RHEA:11740"/>
        <dbReference type="ChEBI" id="CHEBI:15378"/>
        <dbReference type="ChEBI" id="CHEBI:57783"/>
        <dbReference type="ChEBI" id="CHEBI:57925"/>
        <dbReference type="ChEBI" id="CHEBI:58297"/>
        <dbReference type="ChEBI" id="CHEBI:58349"/>
        <dbReference type="EC" id="1.8.1.7"/>
    </reaction>
</comment>
<dbReference type="Pfam" id="PF02852">
    <property type="entry name" value="Pyr_redox_dim"/>
    <property type="match status" value="1"/>
</dbReference>
<comment type="function">
    <text evidence="14">Catalyzes the reduction of glutathione disulfide (GSSG) to reduced glutathione (GSH). Constitutes the major mechanism to maintain a high GSH:GSSG ratio in the cytosol.</text>
</comment>
<feature type="disulfide bond" description="Redox-active" evidence="17">
    <location>
        <begin position="42"/>
        <end position="47"/>
    </location>
</feature>
<dbReference type="PANTHER" id="PTHR42737:SF2">
    <property type="entry name" value="GLUTATHIONE REDUCTASE"/>
    <property type="match status" value="1"/>
</dbReference>
<dbReference type="PROSITE" id="PS00076">
    <property type="entry name" value="PYRIDINE_REDOX_1"/>
    <property type="match status" value="1"/>
</dbReference>
<dbReference type="InterPro" id="IPR016156">
    <property type="entry name" value="FAD/NAD-linked_Rdtase_dimer_sf"/>
</dbReference>
<dbReference type="OrthoDB" id="9800167at2"/>
<evidence type="ECO:0000256" key="2">
    <source>
        <dbReference type="ARBA" id="ARBA00007532"/>
    </source>
</evidence>
<dbReference type="Proteomes" id="UP000247746">
    <property type="component" value="Unassembled WGS sequence"/>
</dbReference>
<evidence type="ECO:0000256" key="16">
    <source>
        <dbReference type="PIRSR" id="PIRSR000350-3"/>
    </source>
</evidence>
<dbReference type="GO" id="GO:0006749">
    <property type="term" value="P:glutathione metabolic process"/>
    <property type="evidence" value="ECO:0007669"/>
    <property type="project" value="InterPro"/>
</dbReference>
<dbReference type="GO" id="GO:0004362">
    <property type="term" value="F:glutathione-disulfide reductase (NADPH) activity"/>
    <property type="evidence" value="ECO:0007669"/>
    <property type="project" value="UniProtKB-EC"/>
</dbReference>
<dbReference type="GO" id="GO:0050660">
    <property type="term" value="F:flavin adenine dinucleotide binding"/>
    <property type="evidence" value="ECO:0007669"/>
    <property type="project" value="InterPro"/>
</dbReference>
<evidence type="ECO:0000256" key="14">
    <source>
        <dbReference type="ARBA" id="ARBA00056905"/>
    </source>
</evidence>
<dbReference type="SUPFAM" id="SSF51905">
    <property type="entry name" value="FAD/NAD(P)-binding domain"/>
    <property type="match status" value="1"/>
</dbReference>
<feature type="binding site" evidence="16">
    <location>
        <position position="265"/>
    </location>
    <ligand>
        <name>NAD(+)</name>
        <dbReference type="ChEBI" id="CHEBI:57540"/>
    </ligand>
</feature>
<dbReference type="InterPro" id="IPR001100">
    <property type="entry name" value="Pyr_nuc-diS_OxRdtase"/>
</dbReference>
<keyword evidence="16" id="KW-0520">NAD</keyword>
<evidence type="ECO:0000256" key="1">
    <source>
        <dbReference type="ARBA" id="ARBA00004496"/>
    </source>
</evidence>
<sequence>MTKHYDYIAIGGGSGGIASINRAASYGKKCAIIEANQLGGTCVNLGCVPKKVMWYGAQVAEAIHKYAPDYGFDVEFKGFDFQKLVQSRQQYIENIHRSYDNNLAKNGVEVIKGFAKFVDTNTVEVNGELITADHILIATGGHPIQPNIKGAEYGIDSDGFFALNHLPKRVAIVGAGYIAVEIAGVLNSLGAEVHLYVRKHSPLRAFDHTIVETLLIEMEQDGIHLHTNTAINEVNKNDDDSLNLSTNSGGEDCIDTVDCLIWAIGRAPSTDNINLQVTEVATTETGKIKVDEFQNTNIDNIYAVGDIIENSVDLTPVAIAAGRRLSERLFNNKPNEHLDYTLIPTVIFTHPAIGTIGLSEIDAIERYGKDNIKCYKSSFTSMYSAVTQHRQKCTMKLVCLGDDEKVIGLHGIGFGVDEMIQGFAVAIKMGATKADFDNTVAIHPTGSEEFVTMR</sequence>
<comment type="subunit">
    <text evidence="3">Homodimer.</text>
</comment>
<comment type="caution">
    <text evidence="21">The sequence shown here is derived from an EMBL/GenBank/DDBJ whole genome shotgun (WGS) entry which is preliminary data.</text>
</comment>
<dbReference type="InterPro" id="IPR036188">
    <property type="entry name" value="FAD/NAD-bd_sf"/>
</dbReference>
<evidence type="ECO:0000256" key="10">
    <source>
        <dbReference type="ARBA" id="ARBA00023002"/>
    </source>
</evidence>
<evidence type="ECO:0000313" key="22">
    <source>
        <dbReference type="Proteomes" id="UP000247746"/>
    </source>
</evidence>
<feature type="binding site" evidence="16">
    <location>
        <begin position="174"/>
        <end position="181"/>
    </location>
    <ligand>
        <name>NAD(+)</name>
        <dbReference type="ChEBI" id="CHEBI:57540"/>
    </ligand>
</feature>
<dbReference type="PIRSF" id="PIRSF000350">
    <property type="entry name" value="Mercury_reductase_MerA"/>
    <property type="match status" value="1"/>
</dbReference>
<evidence type="ECO:0000256" key="7">
    <source>
        <dbReference type="ARBA" id="ARBA00022630"/>
    </source>
</evidence>
<protein>
    <recommendedName>
        <fullName evidence="5">Glutathione reductase</fullName>
        <ecNumber evidence="4">1.8.1.7</ecNumber>
    </recommendedName>
</protein>
<dbReference type="GO" id="GO:0050661">
    <property type="term" value="F:NADP binding"/>
    <property type="evidence" value="ECO:0007669"/>
    <property type="project" value="InterPro"/>
</dbReference>
<name>A0A2V4UFQ9_9GAMM</name>
<keyword evidence="12 18" id="KW-0676">Redox-active center</keyword>
<dbReference type="EC" id="1.8.1.7" evidence="4"/>
<dbReference type="Gene3D" id="3.50.50.60">
    <property type="entry name" value="FAD/NAD(P)-binding domain"/>
    <property type="match status" value="2"/>
</dbReference>
<evidence type="ECO:0000256" key="11">
    <source>
        <dbReference type="ARBA" id="ARBA00023157"/>
    </source>
</evidence>
<evidence type="ECO:0000256" key="18">
    <source>
        <dbReference type="RuleBase" id="RU003691"/>
    </source>
</evidence>
<evidence type="ECO:0000256" key="15">
    <source>
        <dbReference type="PIRSR" id="PIRSR000350-2"/>
    </source>
</evidence>
<evidence type="ECO:0000256" key="4">
    <source>
        <dbReference type="ARBA" id="ARBA00012607"/>
    </source>
</evidence>
<dbReference type="Gene3D" id="3.30.390.30">
    <property type="match status" value="1"/>
</dbReference>
<keyword evidence="8 16" id="KW-0274">FAD</keyword>
<keyword evidence="11" id="KW-1015">Disulfide bond</keyword>
<dbReference type="GO" id="GO:0034599">
    <property type="term" value="P:cellular response to oxidative stress"/>
    <property type="evidence" value="ECO:0007669"/>
    <property type="project" value="TreeGrafter"/>
</dbReference>
<dbReference type="FunFam" id="3.30.390.30:FF:000003">
    <property type="entry name" value="Glutathione reductase"/>
    <property type="match status" value="1"/>
</dbReference>
<feature type="domain" description="Pyridine nucleotide-disulphide oxidoreductase dimerisation" evidence="19">
    <location>
        <begin position="343"/>
        <end position="453"/>
    </location>
</feature>
<evidence type="ECO:0000313" key="21">
    <source>
        <dbReference type="EMBL" id="PYE39003.1"/>
    </source>
</evidence>
<dbReference type="GO" id="GO:0005829">
    <property type="term" value="C:cytosol"/>
    <property type="evidence" value="ECO:0007669"/>
    <property type="project" value="TreeGrafter"/>
</dbReference>
<dbReference type="NCBIfam" id="TIGR01421">
    <property type="entry name" value="gluta_reduc_1"/>
    <property type="match status" value="1"/>
</dbReference>
<dbReference type="PRINTS" id="PR00411">
    <property type="entry name" value="PNDRDTASEI"/>
</dbReference>
<keyword evidence="10 18" id="KW-0560">Oxidoreductase</keyword>
<feature type="binding site" evidence="16">
    <location>
        <position position="306"/>
    </location>
    <ligand>
        <name>FAD</name>
        <dbReference type="ChEBI" id="CHEBI:57692"/>
    </ligand>
</feature>
<evidence type="ECO:0000256" key="17">
    <source>
        <dbReference type="PIRSR" id="PIRSR000350-4"/>
    </source>
</evidence>
<dbReference type="InterPro" id="IPR012999">
    <property type="entry name" value="Pyr_OxRdtase_I_AS"/>
</dbReference>
<dbReference type="InterPro" id="IPR023753">
    <property type="entry name" value="FAD/NAD-binding_dom"/>
</dbReference>
<evidence type="ECO:0000256" key="12">
    <source>
        <dbReference type="ARBA" id="ARBA00023284"/>
    </source>
</evidence>
<evidence type="ECO:0000256" key="6">
    <source>
        <dbReference type="ARBA" id="ARBA00022490"/>
    </source>
</evidence>
<dbReference type="InterPro" id="IPR004099">
    <property type="entry name" value="Pyr_nucl-diS_OxRdtase_dimer"/>
</dbReference>
<keyword evidence="22" id="KW-1185">Reference proteome</keyword>
<keyword evidence="6" id="KW-0963">Cytoplasm</keyword>
<dbReference type="Pfam" id="PF07992">
    <property type="entry name" value="Pyr_redox_2"/>
    <property type="match status" value="1"/>
</dbReference>
<keyword evidence="9" id="KW-0521">NADP</keyword>
<dbReference type="PANTHER" id="PTHR42737">
    <property type="entry name" value="GLUTATHIONE REDUCTASE"/>
    <property type="match status" value="1"/>
</dbReference>
<evidence type="ECO:0000256" key="9">
    <source>
        <dbReference type="ARBA" id="ARBA00022857"/>
    </source>
</evidence>
<evidence type="ECO:0000256" key="8">
    <source>
        <dbReference type="ARBA" id="ARBA00022827"/>
    </source>
</evidence>
<dbReference type="SUPFAM" id="SSF55424">
    <property type="entry name" value="FAD/NAD-linked reductases, dimerisation (C-terminal) domain"/>
    <property type="match status" value="1"/>
</dbReference>
<dbReference type="InterPro" id="IPR046952">
    <property type="entry name" value="GSHR/TRXR-like"/>
</dbReference>
<comment type="similarity">
    <text evidence="2 18">Belongs to the class-I pyridine nucleotide-disulfide oxidoreductase family.</text>
</comment>
<feature type="active site" description="Proton acceptor" evidence="15">
    <location>
        <position position="443"/>
    </location>
</feature>
<dbReference type="FunFam" id="3.50.50.60:FF:000030">
    <property type="entry name" value="Glutathione reductase"/>
    <property type="match status" value="1"/>
</dbReference>
<comment type="subcellular location">
    <subcellularLocation>
        <location evidence="1">Cytoplasm</location>
    </subcellularLocation>
</comment>
<dbReference type="NCBIfam" id="NF004776">
    <property type="entry name" value="PRK06116.1"/>
    <property type="match status" value="1"/>
</dbReference>
<evidence type="ECO:0000259" key="19">
    <source>
        <dbReference type="Pfam" id="PF02852"/>
    </source>
</evidence>
<dbReference type="EMBL" id="QJSU01000005">
    <property type="protein sequence ID" value="PYE39003.1"/>
    <property type="molecule type" value="Genomic_DNA"/>
</dbReference>
<evidence type="ECO:0000256" key="5">
    <source>
        <dbReference type="ARBA" id="ARBA00017111"/>
    </source>
</evidence>
<evidence type="ECO:0000256" key="3">
    <source>
        <dbReference type="ARBA" id="ARBA00011738"/>
    </source>
</evidence>
<keyword evidence="16" id="KW-0547">Nucleotide-binding</keyword>